<feature type="domain" description="Zinc knuckle CX2CX4HX4C" evidence="1">
    <location>
        <begin position="114"/>
        <end position="153"/>
    </location>
</feature>
<sequence>MLQANLVRLAIDNGEDEVLQLEATGVDPSVSFANCFVSFFLTSSVVNFQAIRATLAHGDDPISFPLFHSNFWVLVHYFLHRLMSASMGKQLGTFIGRSIDYDVNVVSLAYKRQKKKLLLANGKHHYVHFEYENLTLFYFLCRKLGHKEIFCPFGLYKECKICL</sequence>
<proteinExistence type="predicted"/>
<name>A0A8J5Y6A7_9ROSI</name>
<reference evidence="2 3" key="1">
    <citation type="journal article" date="2021" name="bioRxiv">
        <title>The Gossypium anomalum genome as a resource for cotton improvement and evolutionary analysis of hybrid incompatibility.</title>
        <authorList>
            <person name="Grover C.E."/>
            <person name="Yuan D."/>
            <person name="Arick M.A."/>
            <person name="Miller E.R."/>
            <person name="Hu G."/>
            <person name="Peterson D.G."/>
            <person name="Wendel J.F."/>
            <person name="Udall J.A."/>
        </authorList>
    </citation>
    <scope>NUCLEOTIDE SEQUENCE [LARGE SCALE GENOMIC DNA]</scope>
    <source>
        <strain evidence="2">JFW-Udall</strain>
        <tissue evidence="2">Leaf</tissue>
    </source>
</reference>
<dbReference type="EMBL" id="JAHUZN010000009">
    <property type="protein sequence ID" value="KAG8482898.1"/>
    <property type="molecule type" value="Genomic_DNA"/>
</dbReference>
<keyword evidence="3" id="KW-1185">Reference proteome</keyword>
<evidence type="ECO:0000259" key="1">
    <source>
        <dbReference type="Pfam" id="PF14392"/>
    </source>
</evidence>
<dbReference type="OrthoDB" id="992039at2759"/>
<accession>A0A8J5Y6A7</accession>
<dbReference type="InterPro" id="IPR025836">
    <property type="entry name" value="Zn_knuckle_CX2CX4HX4C"/>
</dbReference>
<organism evidence="2 3">
    <name type="scientific">Gossypium anomalum</name>
    <dbReference type="NCBI Taxonomy" id="47600"/>
    <lineage>
        <taxon>Eukaryota</taxon>
        <taxon>Viridiplantae</taxon>
        <taxon>Streptophyta</taxon>
        <taxon>Embryophyta</taxon>
        <taxon>Tracheophyta</taxon>
        <taxon>Spermatophyta</taxon>
        <taxon>Magnoliopsida</taxon>
        <taxon>eudicotyledons</taxon>
        <taxon>Gunneridae</taxon>
        <taxon>Pentapetalae</taxon>
        <taxon>rosids</taxon>
        <taxon>malvids</taxon>
        <taxon>Malvales</taxon>
        <taxon>Malvaceae</taxon>
        <taxon>Malvoideae</taxon>
        <taxon>Gossypium</taxon>
    </lineage>
</organism>
<dbReference type="AlphaFoldDB" id="A0A8J5Y6A7"/>
<gene>
    <name evidence="2" type="ORF">CXB51_024035</name>
</gene>
<dbReference type="Pfam" id="PF14392">
    <property type="entry name" value="zf-CCHC_4"/>
    <property type="match status" value="1"/>
</dbReference>
<evidence type="ECO:0000313" key="2">
    <source>
        <dbReference type="EMBL" id="KAG8482898.1"/>
    </source>
</evidence>
<evidence type="ECO:0000313" key="3">
    <source>
        <dbReference type="Proteomes" id="UP000701853"/>
    </source>
</evidence>
<protein>
    <recommendedName>
        <fullName evidence="1">Zinc knuckle CX2CX4HX4C domain-containing protein</fullName>
    </recommendedName>
</protein>
<dbReference type="Proteomes" id="UP000701853">
    <property type="component" value="Chromosome 9"/>
</dbReference>
<comment type="caution">
    <text evidence="2">The sequence shown here is derived from an EMBL/GenBank/DDBJ whole genome shotgun (WGS) entry which is preliminary data.</text>
</comment>